<reference evidence="2 3" key="1">
    <citation type="journal article" date="2015" name="Nature">
        <title>rRNA introns, odd ribosomes, and small enigmatic genomes across a large radiation of phyla.</title>
        <authorList>
            <person name="Brown C.T."/>
            <person name="Hug L.A."/>
            <person name="Thomas B.C."/>
            <person name="Sharon I."/>
            <person name="Castelle C.J."/>
            <person name="Singh A."/>
            <person name="Wilkins M.J."/>
            <person name="Williams K.H."/>
            <person name="Banfield J.F."/>
        </authorList>
    </citation>
    <scope>NUCLEOTIDE SEQUENCE [LARGE SCALE GENOMIC DNA]</scope>
</reference>
<feature type="compositionally biased region" description="Basic and acidic residues" evidence="1">
    <location>
        <begin position="81"/>
        <end position="91"/>
    </location>
</feature>
<dbReference type="AlphaFoldDB" id="A0A0G1LCK0"/>
<accession>A0A0G1LCK0</accession>
<dbReference type="EMBL" id="LCIQ01000066">
    <property type="protein sequence ID" value="KKT57599.1"/>
    <property type="molecule type" value="Genomic_DNA"/>
</dbReference>
<protein>
    <submittedName>
        <fullName evidence="2">Uncharacterized protein</fullName>
    </submittedName>
</protein>
<organism evidence="2 3">
    <name type="scientific">Candidatus Gottesmanbacteria bacterium GW2011_GWA1_44_24b</name>
    <dbReference type="NCBI Taxonomy" id="1618437"/>
    <lineage>
        <taxon>Bacteria</taxon>
        <taxon>Candidatus Gottesmaniibacteriota</taxon>
    </lineage>
</organism>
<gene>
    <name evidence="2" type="ORF">UW52_C0066G0002</name>
</gene>
<proteinExistence type="predicted"/>
<comment type="caution">
    <text evidence="2">The sequence shown here is derived from an EMBL/GenBank/DDBJ whole genome shotgun (WGS) entry which is preliminary data.</text>
</comment>
<sequence length="91" mass="10644">MLQKNWKAFLVLVGGEEESKKGKLGSKNYQSYNYSIIPLYAKKRGNRKQSLRNYRSLHRPSKHCKRRTHTSLKHRSPPNGNHERYAGSRCS</sequence>
<evidence type="ECO:0000256" key="1">
    <source>
        <dbReference type="SAM" id="MobiDB-lite"/>
    </source>
</evidence>
<feature type="region of interest" description="Disordered" evidence="1">
    <location>
        <begin position="45"/>
        <end position="91"/>
    </location>
</feature>
<evidence type="ECO:0000313" key="3">
    <source>
        <dbReference type="Proteomes" id="UP000034521"/>
    </source>
</evidence>
<name>A0A0G1LCK0_9BACT</name>
<dbReference type="Proteomes" id="UP000034521">
    <property type="component" value="Unassembled WGS sequence"/>
</dbReference>
<evidence type="ECO:0000313" key="2">
    <source>
        <dbReference type="EMBL" id="KKT57599.1"/>
    </source>
</evidence>
<feature type="compositionally biased region" description="Basic residues" evidence="1">
    <location>
        <begin position="45"/>
        <end position="76"/>
    </location>
</feature>